<keyword evidence="10" id="KW-0560">Oxidoreductase</keyword>
<evidence type="ECO:0000256" key="1">
    <source>
        <dbReference type="ARBA" id="ARBA00001974"/>
    </source>
</evidence>
<gene>
    <name evidence="10" type="ORF">RCA23_c02110</name>
</gene>
<dbReference type="PIRSF" id="PIRSF000137">
    <property type="entry name" value="Alcohol_oxidase"/>
    <property type="match status" value="1"/>
</dbReference>
<evidence type="ECO:0000256" key="7">
    <source>
        <dbReference type="RuleBase" id="RU003968"/>
    </source>
</evidence>
<evidence type="ECO:0000256" key="6">
    <source>
        <dbReference type="PIRSR" id="PIRSR000137-2"/>
    </source>
</evidence>
<keyword evidence="4 6" id="KW-0274">FAD</keyword>
<keyword evidence="11" id="KW-1185">Reference proteome</keyword>
<dbReference type="InterPro" id="IPR036188">
    <property type="entry name" value="FAD/NAD-bd_sf"/>
</dbReference>
<dbReference type="AlphaFoldDB" id="A0AAN0RGG9"/>
<dbReference type="SUPFAM" id="SSF51905">
    <property type="entry name" value="FAD/NAD(P)-binding domain"/>
    <property type="match status" value="1"/>
</dbReference>
<evidence type="ECO:0000313" key="11">
    <source>
        <dbReference type="Proteomes" id="UP000028680"/>
    </source>
</evidence>
<dbReference type="InterPro" id="IPR012132">
    <property type="entry name" value="GMC_OxRdtase"/>
</dbReference>
<dbReference type="EC" id="1.1.99.32" evidence="10"/>
<dbReference type="KEGG" id="ptp:RCA23_c02110"/>
<evidence type="ECO:0000256" key="3">
    <source>
        <dbReference type="ARBA" id="ARBA00022630"/>
    </source>
</evidence>
<sequence>MSVPEFDLVIVGGGSAGLELARMATRAELNVALIEQGVSSGRHIFQRIPLMVGKIIGNSRFVDVWRSIPLTSAGGFARPILAGRGLGGSSRINGNVAYAGPRHRYAQVYDKIGLNFSDILRELSPGASNAAPRVHTWTDGLSELFLKATVADGARLLDDPDDDFFGASPLHVNTRWGLRHNHLEAFYRQAKKSKLTIVQGTAKELIFTDSRVSGVVLVDGVEIHAQEIIVSAGAIGSPTLLLQSGIGDSAMLRRAGIAGKLDQPHVGRHLKDHANLRIPFSCPEHDTLNQKTRDFKALAEGFKFLTGQSDTILRGPGASAGLNVEWENPYRIQLVHFTQDRSQVGTKGIVFEKVRGASLGMYALWPYSEGSVELTSKELRIDPGFLADQRDMTTTLQALSHARNLIFQMGFAPHSNHIDDETLIRTGVYSGYHLIGSNRMATTARDGVVAPDFRVHGIDGLSICDASVMPDHLSSHSYLATIAQARMLGHQRGWI</sequence>
<feature type="binding site" evidence="6">
    <location>
        <begin position="93"/>
        <end position="96"/>
    </location>
    <ligand>
        <name>FAD</name>
        <dbReference type="ChEBI" id="CHEBI:57692"/>
    </ligand>
</feature>
<dbReference type="InterPro" id="IPR000172">
    <property type="entry name" value="GMC_OxRdtase_N"/>
</dbReference>
<dbReference type="PANTHER" id="PTHR11552">
    <property type="entry name" value="GLUCOSE-METHANOL-CHOLINE GMC OXIDOREDUCTASE"/>
    <property type="match status" value="1"/>
</dbReference>
<feature type="active site" description="Proton donor" evidence="5">
    <location>
        <position position="433"/>
    </location>
</feature>
<dbReference type="Pfam" id="PF00732">
    <property type="entry name" value="GMC_oxred_N"/>
    <property type="match status" value="1"/>
</dbReference>
<dbReference type="PROSITE" id="PS00623">
    <property type="entry name" value="GMC_OXRED_1"/>
    <property type="match status" value="1"/>
</dbReference>
<evidence type="ECO:0000259" key="9">
    <source>
        <dbReference type="PROSITE" id="PS00624"/>
    </source>
</evidence>
<evidence type="ECO:0000313" key="10">
    <source>
        <dbReference type="EMBL" id="AII85776.1"/>
    </source>
</evidence>
<feature type="domain" description="Glucose-methanol-choline oxidoreductase N-terminal" evidence="9">
    <location>
        <begin position="233"/>
        <end position="247"/>
    </location>
</feature>
<dbReference type="GO" id="GO:0050660">
    <property type="term" value="F:flavin adenine dinucleotide binding"/>
    <property type="evidence" value="ECO:0007669"/>
    <property type="project" value="InterPro"/>
</dbReference>
<dbReference type="Gene3D" id="3.30.410.40">
    <property type="match status" value="1"/>
</dbReference>
<evidence type="ECO:0000256" key="5">
    <source>
        <dbReference type="PIRSR" id="PIRSR000137-1"/>
    </source>
</evidence>
<evidence type="ECO:0000259" key="8">
    <source>
        <dbReference type="PROSITE" id="PS00623"/>
    </source>
</evidence>
<dbReference type="SUPFAM" id="SSF54373">
    <property type="entry name" value="FAD-linked reductases, C-terminal domain"/>
    <property type="match status" value="1"/>
</dbReference>
<dbReference type="Proteomes" id="UP000028680">
    <property type="component" value="Chromosome"/>
</dbReference>
<dbReference type="Pfam" id="PF05199">
    <property type="entry name" value="GMC_oxred_C"/>
    <property type="match status" value="1"/>
</dbReference>
<dbReference type="PROSITE" id="PS00624">
    <property type="entry name" value="GMC_OXRED_2"/>
    <property type="match status" value="1"/>
</dbReference>
<dbReference type="GO" id="GO:0016614">
    <property type="term" value="F:oxidoreductase activity, acting on CH-OH group of donors"/>
    <property type="evidence" value="ECO:0007669"/>
    <property type="project" value="InterPro"/>
</dbReference>
<accession>A0AAN0RGG9</accession>
<reference evidence="10 11" key="1">
    <citation type="journal article" date="2014" name="ISME J.">
        <title>Adaptation of an abundant Roseobacter RCA organism to pelagic systems revealed by genomic and transcriptomic analyses.</title>
        <authorList>
            <person name="Voget S."/>
            <person name="Wemheuer B."/>
            <person name="Brinkhoff T."/>
            <person name="Vollmers J."/>
            <person name="Dietrich S."/>
            <person name="Giebel H.A."/>
            <person name="Beardsley C."/>
            <person name="Sardemann C."/>
            <person name="Bakenhus I."/>
            <person name="Billerbeck S."/>
            <person name="Daniel R."/>
            <person name="Simon M."/>
        </authorList>
    </citation>
    <scope>NUCLEOTIDE SEQUENCE [LARGE SCALE GENOMIC DNA]</scope>
    <source>
        <strain evidence="10 11">RCA23</strain>
    </source>
</reference>
<dbReference type="PANTHER" id="PTHR11552:SF147">
    <property type="entry name" value="CHOLINE DEHYDROGENASE, MITOCHONDRIAL"/>
    <property type="match status" value="1"/>
</dbReference>
<name>A0AAN0RGG9_9RHOB</name>
<evidence type="ECO:0000256" key="4">
    <source>
        <dbReference type="ARBA" id="ARBA00022827"/>
    </source>
</evidence>
<comment type="cofactor">
    <cofactor evidence="1 6">
        <name>FAD</name>
        <dbReference type="ChEBI" id="CHEBI:57692"/>
    </cofactor>
</comment>
<evidence type="ECO:0000256" key="2">
    <source>
        <dbReference type="ARBA" id="ARBA00010790"/>
    </source>
</evidence>
<organism evidence="10 11">
    <name type="scientific">Planktomarina temperata RCA23</name>
    <dbReference type="NCBI Taxonomy" id="666509"/>
    <lineage>
        <taxon>Bacteria</taxon>
        <taxon>Pseudomonadati</taxon>
        <taxon>Pseudomonadota</taxon>
        <taxon>Alphaproteobacteria</taxon>
        <taxon>Rhodobacterales</taxon>
        <taxon>Paracoccaceae</taxon>
        <taxon>Planktomarina</taxon>
    </lineage>
</organism>
<dbReference type="RefSeq" id="WP_044048669.1">
    <property type="nucleotide sequence ID" value="NZ_CP003984.1"/>
</dbReference>
<protein>
    <submittedName>
        <fullName evidence="10">L-sorbose 1-dehydrogenase</fullName>
        <ecNumber evidence="10">1.1.99.32</ecNumber>
    </submittedName>
</protein>
<comment type="similarity">
    <text evidence="2 7">Belongs to the GMC oxidoreductase family.</text>
</comment>
<feature type="domain" description="Glucose-methanol-choline oxidoreductase N-terminal" evidence="8">
    <location>
        <begin position="83"/>
        <end position="106"/>
    </location>
</feature>
<keyword evidence="3 7" id="KW-0285">Flavoprotein</keyword>
<dbReference type="InterPro" id="IPR007867">
    <property type="entry name" value="GMC_OxRtase_C"/>
</dbReference>
<dbReference type="EMBL" id="CP003984">
    <property type="protein sequence ID" value="AII85776.1"/>
    <property type="molecule type" value="Genomic_DNA"/>
</dbReference>
<proteinExistence type="inferred from homology"/>
<dbReference type="Gene3D" id="3.50.50.60">
    <property type="entry name" value="FAD/NAD(P)-binding domain"/>
    <property type="match status" value="1"/>
</dbReference>
<feature type="active site" description="Proton acceptor" evidence="5">
    <location>
        <position position="476"/>
    </location>
</feature>